<keyword evidence="6" id="KW-1185">Reference proteome</keyword>
<dbReference type="GO" id="GO:0006352">
    <property type="term" value="P:DNA-templated transcription initiation"/>
    <property type="evidence" value="ECO:0007669"/>
    <property type="project" value="InterPro"/>
</dbReference>
<name>Q7UH42_RHOBA</name>
<sequence>MSPSHDPPMQAPQRALTESDFMRLFVKHETALRAFARSILPNWNAVDDAIQEASVTMWQKFSQLNGEDGFLPWAKVILRFKCLNAVTGLRRDGRLLSDEVLKQIADEAEAIEAERIAEIRSALQDCMTEFSRPHQELLMAPYQGNVQLTKLADDCGKTVNAFYKLLGRLRVKLSACVQQRLQMEAS</sequence>
<evidence type="ECO:0000256" key="1">
    <source>
        <dbReference type="ARBA" id="ARBA00023015"/>
    </source>
</evidence>
<dbReference type="Proteomes" id="UP000001025">
    <property type="component" value="Chromosome"/>
</dbReference>
<dbReference type="NCBIfam" id="TIGR02937">
    <property type="entry name" value="sigma70-ECF"/>
    <property type="match status" value="1"/>
</dbReference>
<dbReference type="EMBL" id="BX294141">
    <property type="protein sequence ID" value="CAD78137.1"/>
    <property type="molecule type" value="Genomic_DNA"/>
</dbReference>
<dbReference type="eggNOG" id="COG1595">
    <property type="taxonomic scope" value="Bacteria"/>
</dbReference>
<dbReference type="KEGG" id="rba:RB4859"/>
<evidence type="ECO:0000256" key="2">
    <source>
        <dbReference type="ARBA" id="ARBA00023082"/>
    </source>
</evidence>
<evidence type="ECO:0000259" key="4">
    <source>
        <dbReference type="Pfam" id="PF04542"/>
    </source>
</evidence>
<dbReference type="SUPFAM" id="SSF88946">
    <property type="entry name" value="Sigma2 domain of RNA polymerase sigma factors"/>
    <property type="match status" value="1"/>
</dbReference>
<dbReference type="InterPro" id="IPR039425">
    <property type="entry name" value="RNA_pol_sigma-70-like"/>
</dbReference>
<dbReference type="InterPro" id="IPR014331">
    <property type="entry name" value="RNA_pol_sigma70_ECF_RHOBA"/>
</dbReference>
<evidence type="ECO:0000256" key="3">
    <source>
        <dbReference type="ARBA" id="ARBA00023163"/>
    </source>
</evidence>
<dbReference type="InterPro" id="IPR013325">
    <property type="entry name" value="RNA_pol_sigma_r2"/>
</dbReference>
<feature type="domain" description="RNA polymerase sigma-70 region 2" evidence="4">
    <location>
        <begin position="24"/>
        <end position="91"/>
    </location>
</feature>
<reference evidence="5 6" key="1">
    <citation type="journal article" date="2003" name="Proc. Natl. Acad. Sci. U.S.A.">
        <title>Complete genome sequence of the marine planctomycete Pirellula sp. strain 1.</title>
        <authorList>
            <person name="Gloeckner F.O."/>
            <person name="Kube M."/>
            <person name="Bauer M."/>
            <person name="Teeling H."/>
            <person name="Lombardot T."/>
            <person name="Ludwig W."/>
            <person name="Gade D."/>
            <person name="Beck A."/>
            <person name="Borzym K."/>
            <person name="Heitmann K."/>
            <person name="Rabus R."/>
            <person name="Schlesner H."/>
            <person name="Amann R."/>
            <person name="Reinhardt R."/>
        </authorList>
    </citation>
    <scope>NUCLEOTIDE SEQUENCE [LARGE SCALE GENOMIC DNA]</scope>
    <source>
        <strain evidence="6">DSM 10527 / NCIMB 13988 / SH1</strain>
    </source>
</reference>
<dbReference type="HOGENOM" id="CLU_047691_17_0_0"/>
<organism evidence="5 6">
    <name type="scientific">Rhodopirellula baltica (strain DSM 10527 / NCIMB 13988 / SH1)</name>
    <dbReference type="NCBI Taxonomy" id="243090"/>
    <lineage>
        <taxon>Bacteria</taxon>
        <taxon>Pseudomonadati</taxon>
        <taxon>Planctomycetota</taxon>
        <taxon>Planctomycetia</taxon>
        <taxon>Pirellulales</taxon>
        <taxon>Pirellulaceae</taxon>
        <taxon>Rhodopirellula</taxon>
    </lineage>
</organism>
<accession>Q7UH42</accession>
<dbReference type="GO" id="GO:0016987">
    <property type="term" value="F:sigma factor activity"/>
    <property type="evidence" value="ECO:0000318"/>
    <property type="project" value="GO_Central"/>
</dbReference>
<dbReference type="InterPro" id="IPR007627">
    <property type="entry name" value="RNA_pol_sigma70_r2"/>
</dbReference>
<dbReference type="EnsemblBacteria" id="CAD78137">
    <property type="protein sequence ID" value="CAD78137"/>
    <property type="gene ID" value="RB4859"/>
</dbReference>
<dbReference type="GO" id="GO:0006355">
    <property type="term" value="P:regulation of DNA-templated transcription"/>
    <property type="evidence" value="ECO:0000318"/>
    <property type="project" value="GO_Central"/>
</dbReference>
<proteinExistence type="predicted"/>
<dbReference type="STRING" id="243090.RB4859"/>
<keyword evidence="2" id="KW-0731">Sigma factor</keyword>
<dbReference type="AlphaFoldDB" id="Q7UH42"/>
<dbReference type="PANTHER" id="PTHR43133:SF51">
    <property type="entry name" value="RNA POLYMERASE SIGMA FACTOR"/>
    <property type="match status" value="1"/>
</dbReference>
<dbReference type="Pfam" id="PF04542">
    <property type="entry name" value="Sigma70_r2"/>
    <property type="match status" value="1"/>
</dbReference>
<evidence type="ECO:0000313" key="5">
    <source>
        <dbReference type="EMBL" id="CAD78137.1"/>
    </source>
</evidence>
<dbReference type="OrthoDB" id="6383365at2"/>
<keyword evidence="1" id="KW-0805">Transcription regulation</keyword>
<dbReference type="PATRIC" id="fig|243090.15.peg.2301"/>
<keyword evidence="3" id="KW-0804">Transcription</keyword>
<dbReference type="InterPro" id="IPR014284">
    <property type="entry name" value="RNA_pol_sigma-70_dom"/>
</dbReference>
<dbReference type="PANTHER" id="PTHR43133">
    <property type="entry name" value="RNA POLYMERASE ECF-TYPE SIGMA FACTO"/>
    <property type="match status" value="1"/>
</dbReference>
<protein>
    <submittedName>
        <fullName evidence="5">Probable RNA polymerase sigma-70 factor, ECF subfamily</fullName>
    </submittedName>
</protein>
<dbReference type="NCBIfam" id="TIGR02989">
    <property type="entry name" value="Sig-70_gvs1"/>
    <property type="match status" value="1"/>
</dbReference>
<dbReference type="InParanoid" id="Q7UH42"/>
<dbReference type="Gene3D" id="1.10.1740.10">
    <property type="match status" value="1"/>
</dbReference>
<evidence type="ECO:0000313" key="6">
    <source>
        <dbReference type="Proteomes" id="UP000001025"/>
    </source>
</evidence>
<gene>
    <name evidence="5" type="ordered locus">RB4859</name>
</gene>